<feature type="compositionally biased region" description="Basic residues" evidence="1">
    <location>
        <begin position="1"/>
        <end position="18"/>
    </location>
</feature>
<sequence>MDAWRRRSTRRMTPRKTRQSASLRKPIKAKKAAPPEAGQYATTNVDTGLVEYTAHPEDSCLQSYWAKEGDTEGKDCCKKSSDTQVKIHCSFENPSEAEAEAGAAGSASEEPATEANTESPTPENPIEIKVNFVE</sequence>
<organism evidence="2 3">
    <name type="scientific">Batillaria attramentaria</name>
    <dbReference type="NCBI Taxonomy" id="370345"/>
    <lineage>
        <taxon>Eukaryota</taxon>
        <taxon>Metazoa</taxon>
        <taxon>Spiralia</taxon>
        <taxon>Lophotrochozoa</taxon>
        <taxon>Mollusca</taxon>
        <taxon>Gastropoda</taxon>
        <taxon>Caenogastropoda</taxon>
        <taxon>Sorbeoconcha</taxon>
        <taxon>Cerithioidea</taxon>
        <taxon>Batillariidae</taxon>
        <taxon>Batillaria</taxon>
    </lineage>
</organism>
<feature type="region of interest" description="Disordered" evidence="1">
    <location>
        <begin position="92"/>
        <end position="134"/>
    </location>
</feature>
<feature type="region of interest" description="Disordered" evidence="1">
    <location>
        <begin position="1"/>
        <end position="42"/>
    </location>
</feature>
<evidence type="ECO:0000313" key="2">
    <source>
        <dbReference type="EMBL" id="KAK7485058.1"/>
    </source>
</evidence>
<reference evidence="2 3" key="1">
    <citation type="journal article" date="2023" name="Sci. Data">
        <title>Genome assembly of the Korean intertidal mud-creeper Batillaria attramentaria.</title>
        <authorList>
            <person name="Patra A.K."/>
            <person name="Ho P.T."/>
            <person name="Jun S."/>
            <person name="Lee S.J."/>
            <person name="Kim Y."/>
            <person name="Won Y.J."/>
        </authorList>
    </citation>
    <scope>NUCLEOTIDE SEQUENCE [LARGE SCALE GENOMIC DNA]</scope>
    <source>
        <strain evidence="2">Wonlab-2016</strain>
    </source>
</reference>
<protein>
    <submittedName>
        <fullName evidence="2">Uncharacterized protein</fullName>
    </submittedName>
</protein>
<feature type="compositionally biased region" description="Low complexity" evidence="1">
    <location>
        <begin position="94"/>
        <end position="115"/>
    </location>
</feature>
<evidence type="ECO:0000256" key="1">
    <source>
        <dbReference type="SAM" id="MobiDB-lite"/>
    </source>
</evidence>
<accession>A0ABD0KD87</accession>
<proteinExistence type="predicted"/>
<dbReference type="Proteomes" id="UP001519460">
    <property type="component" value="Unassembled WGS sequence"/>
</dbReference>
<gene>
    <name evidence="2" type="ORF">BaRGS_00023697</name>
</gene>
<comment type="caution">
    <text evidence="2">The sequence shown here is derived from an EMBL/GenBank/DDBJ whole genome shotgun (WGS) entry which is preliminary data.</text>
</comment>
<evidence type="ECO:0000313" key="3">
    <source>
        <dbReference type="Proteomes" id="UP001519460"/>
    </source>
</evidence>
<name>A0ABD0KD87_9CAEN</name>
<keyword evidence="3" id="KW-1185">Reference proteome</keyword>
<dbReference type="EMBL" id="JACVVK020000200">
    <property type="protein sequence ID" value="KAK7485058.1"/>
    <property type="molecule type" value="Genomic_DNA"/>
</dbReference>
<dbReference type="AlphaFoldDB" id="A0ABD0KD87"/>